<dbReference type="InterPro" id="IPR041698">
    <property type="entry name" value="Methyltransf_25"/>
</dbReference>
<dbReference type="EMBL" id="CAJVPV010008449">
    <property type="protein sequence ID" value="CAG8630796.1"/>
    <property type="molecule type" value="Genomic_DNA"/>
</dbReference>
<accession>A0A9N9GS71</accession>
<dbReference type="AlphaFoldDB" id="A0A9N9GS71"/>
<organism evidence="3 4">
    <name type="scientific">Acaulospora morrowiae</name>
    <dbReference type="NCBI Taxonomy" id="94023"/>
    <lineage>
        <taxon>Eukaryota</taxon>
        <taxon>Fungi</taxon>
        <taxon>Fungi incertae sedis</taxon>
        <taxon>Mucoromycota</taxon>
        <taxon>Glomeromycotina</taxon>
        <taxon>Glomeromycetes</taxon>
        <taxon>Diversisporales</taxon>
        <taxon>Acaulosporaceae</taxon>
        <taxon>Acaulospora</taxon>
    </lineage>
</organism>
<evidence type="ECO:0000313" key="4">
    <source>
        <dbReference type="Proteomes" id="UP000789342"/>
    </source>
</evidence>
<dbReference type="InterPro" id="IPR029063">
    <property type="entry name" value="SAM-dependent_MTases_sf"/>
</dbReference>
<dbReference type="CDD" id="cd02440">
    <property type="entry name" value="AdoMet_MTases"/>
    <property type="match status" value="1"/>
</dbReference>
<keyword evidence="4" id="KW-1185">Reference proteome</keyword>
<comment type="caution">
    <text evidence="3">The sequence shown here is derived from an EMBL/GenBank/DDBJ whole genome shotgun (WGS) entry which is preliminary data.</text>
</comment>
<dbReference type="SUPFAM" id="SSF53335">
    <property type="entry name" value="S-adenosyl-L-methionine-dependent methyltransferases"/>
    <property type="match status" value="1"/>
</dbReference>
<dbReference type="Pfam" id="PF13649">
    <property type="entry name" value="Methyltransf_25"/>
    <property type="match status" value="1"/>
</dbReference>
<protein>
    <submittedName>
        <fullName evidence="3">12005_t:CDS:1</fullName>
    </submittedName>
</protein>
<feature type="compositionally biased region" description="Low complexity" evidence="1">
    <location>
        <begin position="10"/>
        <end position="22"/>
    </location>
</feature>
<name>A0A9N9GS71_9GLOM</name>
<dbReference type="OrthoDB" id="2013972at2759"/>
<evidence type="ECO:0000259" key="2">
    <source>
        <dbReference type="Pfam" id="PF13649"/>
    </source>
</evidence>
<proteinExistence type="predicted"/>
<evidence type="ECO:0000313" key="3">
    <source>
        <dbReference type="EMBL" id="CAG8630796.1"/>
    </source>
</evidence>
<evidence type="ECO:0000256" key="1">
    <source>
        <dbReference type="SAM" id="MobiDB-lite"/>
    </source>
</evidence>
<gene>
    <name evidence="3" type="ORF">AMORRO_LOCUS9077</name>
</gene>
<feature type="domain" description="Methyltransferase" evidence="2">
    <location>
        <begin position="135"/>
        <end position="227"/>
    </location>
</feature>
<dbReference type="PANTHER" id="PTHR43591:SF24">
    <property type="entry name" value="2-METHOXY-6-POLYPRENYL-1,4-BENZOQUINOL METHYLASE, MITOCHONDRIAL"/>
    <property type="match status" value="1"/>
</dbReference>
<reference evidence="3" key="1">
    <citation type="submission" date="2021-06" db="EMBL/GenBank/DDBJ databases">
        <authorList>
            <person name="Kallberg Y."/>
            <person name="Tangrot J."/>
            <person name="Rosling A."/>
        </authorList>
    </citation>
    <scope>NUCLEOTIDE SEQUENCE</scope>
    <source>
        <strain evidence="3">CL551</strain>
    </source>
</reference>
<dbReference type="Gene3D" id="3.40.50.150">
    <property type="entry name" value="Vaccinia Virus protein VP39"/>
    <property type="match status" value="1"/>
</dbReference>
<sequence>MNITDSNFDPTTNSHTSTSPNSAQFHSSSTILAVASSLSLFSSTTLHKKKPSQKSISTSYFSLDSSDAEDLTFLDQFRFIDGRQYHNEKNAHYYLPNDKQESDRLRIQHYVVHEIWKGNYSSPIKQRLIDGNTNVLDIGCGPGTWILDMGTTYPSSTFIGIDFSPVFPNSSFTPPNSIFLRHNILERLPFPDSSFDFVFQRFLAMSFDEVGWNDLFTEIVRVMKQDGWLEMMNFGCELKNPGPCTKRLADAVIEFHESKDIKVPTSIDLRKCFEQTRQITDISIEEKHLPLGKWAGQVGQLAKTNFNSEILGLKPFLLPFMNVTSEEFQLLLDNSDAEVNDYQTSLSTYRVFGRKVNDEQSKQMWVQYHHSL</sequence>
<dbReference type="PANTHER" id="PTHR43591">
    <property type="entry name" value="METHYLTRANSFERASE"/>
    <property type="match status" value="1"/>
</dbReference>
<dbReference type="Proteomes" id="UP000789342">
    <property type="component" value="Unassembled WGS sequence"/>
</dbReference>
<feature type="region of interest" description="Disordered" evidence="1">
    <location>
        <begin position="1"/>
        <end position="22"/>
    </location>
</feature>
<dbReference type="GO" id="GO:0008168">
    <property type="term" value="F:methyltransferase activity"/>
    <property type="evidence" value="ECO:0007669"/>
    <property type="project" value="TreeGrafter"/>
</dbReference>